<reference evidence="4" key="1">
    <citation type="submission" date="2021-02" db="EMBL/GenBank/DDBJ databases">
        <authorList>
            <person name="Dougan E. K."/>
            <person name="Rhodes N."/>
            <person name="Thang M."/>
            <person name="Chan C."/>
        </authorList>
    </citation>
    <scope>NUCLEOTIDE SEQUENCE</scope>
</reference>
<keyword evidence="5" id="KW-1185">Reference proteome</keyword>
<feature type="region of interest" description="Disordered" evidence="2">
    <location>
        <begin position="82"/>
        <end position="109"/>
    </location>
</feature>
<feature type="non-terminal residue" evidence="4">
    <location>
        <position position="1"/>
    </location>
</feature>
<feature type="domain" description="TRUD" evidence="3">
    <location>
        <begin position="3"/>
        <end position="157"/>
    </location>
</feature>
<dbReference type="SUPFAM" id="SSF55120">
    <property type="entry name" value="Pseudouridine synthase"/>
    <property type="match status" value="1"/>
</dbReference>
<dbReference type="Proteomes" id="UP000654075">
    <property type="component" value="Unassembled WGS sequence"/>
</dbReference>
<evidence type="ECO:0000313" key="4">
    <source>
        <dbReference type="EMBL" id="CAE8610387.1"/>
    </source>
</evidence>
<dbReference type="OrthoDB" id="447290at2759"/>
<dbReference type="InterPro" id="IPR020103">
    <property type="entry name" value="PsdUridine_synth_cat_dom_sf"/>
</dbReference>
<evidence type="ECO:0000313" key="5">
    <source>
        <dbReference type="Proteomes" id="UP000654075"/>
    </source>
</evidence>
<dbReference type="Pfam" id="PF01142">
    <property type="entry name" value="TruD"/>
    <property type="match status" value="1"/>
</dbReference>
<dbReference type="InterPro" id="IPR011760">
    <property type="entry name" value="PsdUridine_synth_TruD_insert"/>
</dbReference>
<evidence type="ECO:0000256" key="2">
    <source>
        <dbReference type="SAM" id="MobiDB-lite"/>
    </source>
</evidence>
<evidence type="ECO:0000256" key="1">
    <source>
        <dbReference type="ARBA" id="ARBA00007953"/>
    </source>
</evidence>
<comment type="caution">
    <text evidence="4">The sequence shown here is derived from an EMBL/GenBank/DDBJ whole genome shotgun (WGS) entry which is preliminary data.</text>
</comment>
<proteinExistence type="inferred from homology"/>
<accession>A0A813F7F8</accession>
<dbReference type="PROSITE" id="PS50984">
    <property type="entry name" value="TRUD"/>
    <property type="match status" value="1"/>
</dbReference>
<dbReference type="GO" id="GO:0009982">
    <property type="term" value="F:pseudouridine synthase activity"/>
    <property type="evidence" value="ECO:0007669"/>
    <property type="project" value="InterPro"/>
</dbReference>
<dbReference type="InterPro" id="IPR001656">
    <property type="entry name" value="PsdUridine_synth_TruD"/>
</dbReference>
<dbReference type="GO" id="GO:0001522">
    <property type="term" value="P:pseudouridine synthesis"/>
    <property type="evidence" value="ECO:0007669"/>
    <property type="project" value="InterPro"/>
</dbReference>
<evidence type="ECO:0000259" key="3">
    <source>
        <dbReference type="PROSITE" id="PS50984"/>
    </source>
</evidence>
<dbReference type="AlphaFoldDB" id="A0A813F7F8"/>
<organism evidence="4 5">
    <name type="scientific">Polarella glacialis</name>
    <name type="common">Dinoflagellate</name>
    <dbReference type="NCBI Taxonomy" id="89957"/>
    <lineage>
        <taxon>Eukaryota</taxon>
        <taxon>Sar</taxon>
        <taxon>Alveolata</taxon>
        <taxon>Dinophyceae</taxon>
        <taxon>Suessiales</taxon>
        <taxon>Suessiaceae</taxon>
        <taxon>Polarella</taxon>
    </lineage>
</organism>
<protein>
    <recommendedName>
        <fullName evidence="3">TRUD domain-containing protein</fullName>
    </recommendedName>
</protein>
<comment type="similarity">
    <text evidence="1">Belongs to the pseudouridine synthase TruD family.</text>
</comment>
<dbReference type="EMBL" id="CAJNNV010024652">
    <property type="protein sequence ID" value="CAE8610387.1"/>
    <property type="molecule type" value="Genomic_DNA"/>
</dbReference>
<sequence>ETGFLNYFGLQRFGLHHATFGAGQLDSGVGSAIISSRWKEAVHLILGDAGKSGASASTSAKRPAEDAAEIAAEAAGQVAKVARTASAKDESIDMPPVTKDESESGSSLAGAAEEPRCSCCKEAVVGRGGCLEGEAVGRSFALLCPSWNAEVSFCDSS</sequence>
<name>A0A813F7F8_POLGL</name>
<gene>
    <name evidence="4" type="ORF">PGLA1383_LOCUS28213</name>
</gene>
<dbReference type="GO" id="GO:0003723">
    <property type="term" value="F:RNA binding"/>
    <property type="evidence" value="ECO:0007669"/>
    <property type="project" value="InterPro"/>
</dbReference>